<sequence length="446" mass="47471">MLNHKRHGKLAAIAVTAATALALTSCGSDEPASTAGGGGSAAPAEPVTITVHTFGGGENFGYDKAVETWNAAHPNIQVKYQNLTDRFEDVYLPQLLQKLQAGSGTADIVGIDEGAMGLMAQRPQFFTDLGQYGLQDRKSDFPAAKWENGVNKDGKLFALGTDIGGMAMCYRKDLFEKAGLPGERDEVTKLWPDWNSFMETGKKFQEKVKDAKFLDGPNTLYNTVLSQEAPKNGNVAYFDKSNQLIIETNPAIKTAFDTVKAYSEAGLTAKLASFTPEWNAAIKKGGFAVMGCPAWMVGVIEGAAGEENKGNWDVAGVPGGAGNWGGSYLAVPSQSKHPKEAAEVLNFLTGKEGHVLAFEEANAFPSSLSGQQDPKVSEKKNAFFNDAPVGKIFGDSTANLLPVFLGEKHAQVKTAAEKVLEGMDKGSIPYAEAWTKFVEAGTKAAG</sequence>
<comment type="caution">
    <text evidence="2">The sequence shown here is derived from an EMBL/GenBank/DDBJ whole genome shotgun (WGS) entry which is preliminary data.</text>
</comment>
<evidence type="ECO:0000256" key="1">
    <source>
        <dbReference type="SAM" id="SignalP"/>
    </source>
</evidence>
<dbReference type="PANTHER" id="PTHR43649">
    <property type="entry name" value="ARABINOSE-BINDING PROTEIN-RELATED"/>
    <property type="match status" value="1"/>
</dbReference>
<dbReference type="PROSITE" id="PS51257">
    <property type="entry name" value="PROKAR_LIPOPROTEIN"/>
    <property type="match status" value="1"/>
</dbReference>
<evidence type="ECO:0000313" key="2">
    <source>
        <dbReference type="EMBL" id="GII00314.1"/>
    </source>
</evidence>
<dbReference type="InterPro" id="IPR006059">
    <property type="entry name" value="SBP"/>
</dbReference>
<proteinExistence type="predicted"/>
<feature type="signal peptide" evidence="1">
    <location>
        <begin position="1"/>
        <end position="22"/>
    </location>
</feature>
<dbReference type="Proteomes" id="UP000634476">
    <property type="component" value="Unassembled WGS sequence"/>
</dbReference>
<organism evidence="2 3">
    <name type="scientific">Planobispora takensis</name>
    <dbReference type="NCBI Taxonomy" id="1367882"/>
    <lineage>
        <taxon>Bacteria</taxon>
        <taxon>Bacillati</taxon>
        <taxon>Actinomycetota</taxon>
        <taxon>Actinomycetes</taxon>
        <taxon>Streptosporangiales</taxon>
        <taxon>Streptosporangiaceae</taxon>
        <taxon>Planobispora</taxon>
    </lineage>
</organism>
<keyword evidence="1" id="KW-0732">Signal</keyword>
<dbReference type="InterPro" id="IPR050490">
    <property type="entry name" value="Bact_solute-bd_prot1"/>
</dbReference>
<name>A0A8J3STF6_9ACTN</name>
<feature type="chain" id="PRO_5038995244" evidence="1">
    <location>
        <begin position="23"/>
        <end position="446"/>
    </location>
</feature>
<evidence type="ECO:0000313" key="3">
    <source>
        <dbReference type="Proteomes" id="UP000634476"/>
    </source>
</evidence>
<dbReference type="RefSeq" id="WP_203874716.1">
    <property type="nucleotide sequence ID" value="NZ_BOOK01000014.1"/>
</dbReference>
<dbReference type="PANTHER" id="PTHR43649:SF32">
    <property type="entry name" value="SUGAR BINDING SECRETED PROTEIN"/>
    <property type="match status" value="1"/>
</dbReference>
<reference evidence="2" key="1">
    <citation type="submission" date="2021-01" db="EMBL/GenBank/DDBJ databases">
        <title>Whole genome shotgun sequence of Planobispora takensis NBRC 109077.</title>
        <authorList>
            <person name="Komaki H."/>
            <person name="Tamura T."/>
        </authorList>
    </citation>
    <scope>NUCLEOTIDE SEQUENCE</scope>
    <source>
        <strain evidence="2">NBRC 109077</strain>
    </source>
</reference>
<dbReference type="SUPFAM" id="SSF53850">
    <property type="entry name" value="Periplasmic binding protein-like II"/>
    <property type="match status" value="1"/>
</dbReference>
<accession>A0A8J3STF6</accession>
<protein>
    <submittedName>
        <fullName evidence="2">ABC transporter substrate-binding protein</fullName>
    </submittedName>
</protein>
<dbReference type="AlphaFoldDB" id="A0A8J3STF6"/>
<dbReference type="Gene3D" id="3.40.190.10">
    <property type="entry name" value="Periplasmic binding protein-like II"/>
    <property type="match status" value="1"/>
</dbReference>
<keyword evidence="3" id="KW-1185">Reference proteome</keyword>
<gene>
    <name evidence="2" type="primary">cebE_1</name>
    <name evidence="2" type="ORF">Pta02_23220</name>
</gene>
<dbReference type="EMBL" id="BOOK01000014">
    <property type="protein sequence ID" value="GII00314.1"/>
    <property type="molecule type" value="Genomic_DNA"/>
</dbReference>
<dbReference type="Pfam" id="PF01547">
    <property type="entry name" value="SBP_bac_1"/>
    <property type="match status" value="1"/>
</dbReference>